<organism evidence="1 3">
    <name type="scientific">Streptococcus azizii</name>
    <dbReference type="NCBI Taxonomy" id="1579424"/>
    <lineage>
        <taxon>Bacteria</taxon>
        <taxon>Bacillati</taxon>
        <taxon>Bacillota</taxon>
        <taxon>Bacilli</taxon>
        <taxon>Lactobacillales</taxon>
        <taxon>Streptococcaceae</taxon>
        <taxon>Streptococcus</taxon>
    </lineage>
</organism>
<dbReference type="EMBL" id="MSPR01000003">
    <property type="protein sequence ID" value="ONK30595.1"/>
    <property type="molecule type" value="Genomic_DNA"/>
</dbReference>
<dbReference type="RefSeq" id="WP_076995491.1">
    <property type="nucleotide sequence ID" value="NZ_MSPR01000003.1"/>
</dbReference>
<dbReference type="InterPro" id="IPR022385">
    <property type="entry name" value="Rhs_assc_core"/>
</dbReference>
<evidence type="ECO:0000313" key="1">
    <source>
        <dbReference type="EMBL" id="ONK29112.1"/>
    </source>
</evidence>
<evidence type="ECO:0000313" key="2">
    <source>
        <dbReference type="EMBL" id="ONK30595.1"/>
    </source>
</evidence>
<protein>
    <submittedName>
        <fullName evidence="1">Uncharacterized protein</fullName>
    </submittedName>
</protein>
<dbReference type="InterPro" id="IPR006530">
    <property type="entry name" value="YD"/>
</dbReference>
<proteinExistence type="predicted"/>
<reference evidence="3 4" key="1">
    <citation type="submission" date="2016-12" db="EMBL/GenBank/DDBJ databases">
        <authorList>
            <person name="Gulvik C.A."/>
        </authorList>
    </citation>
    <scope>NUCLEOTIDE SEQUENCE [LARGE SCALE GENOMIC DNA]</scope>
    <source>
        <strain evidence="2 4">12-5202</strain>
        <strain evidence="1 3">12-5291</strain>
    </source>
</reference>
<evidence type="ECO:0000313" key="3">
    <source>
        <dbReference type="Proteomes" id="UP000188600"/>
    </source>
</evidence>
<dbReference type="Gene3D" id="2.180.10.10">
    <property type="entry name" value="RHS repeat-associated core"/>
    <property type="match status" value="2"/>
</dbReference>
<evidence type="ECO:0000313" key="4">
    <source>
        <dbReference type="Proteomes" id="UP000188946"/>
    </source>
</evidence>
<comment type="caution">
    <text evidence="1">The sequence shown here is derived from an EMBL/GenBank/DDBJ whole genome shotgun (WGS) entry which is preliminary data.</text>
</comment>
<dbReference type="NCBIfam" id="TIGR03696">
    <property type="entry name" value="Rhs_assc_core"/>
    <property type="match status" value="1"/>
</dbReference>
<accession>A0AB36JTJ7</accession>
<dbReference type="PANTHER" id="PTHR32305:SF15">
    <property type="entry name" value="PROTEIN RHSA-RELATED"/>
    <property type="match status" value="1"/>
</dbReference>
<dbReference type="EMBL" id="MSPT01000002">
    <property type="protein sequence ID" value="ONK29112.1"/>
    <property type="molecule type" value="Genomic_DNA"/>
</dbReference>
<dbReference type="Proteomes" id="UP000188600">
    <property type="component" value="Unassembled WGS sequence"/>
</dbReference>
<dbReference type="NCBIfam" id="TIGR01643">
    <property type="entry name" value="YD_repeat_2x"/>
    <property type="match status" value="1"/>
</dbReference>
<dbReference type="PANTHER" id="PTHR32305">
    <property type="match status" value="1"/>
</dbReference>
<dbReference type="Proteomes" id="UP000188946">
    <property type="component" value="Unassembled WGS sequence"/>
</dbReference>
<keyword evidence="4" id="KW-1185">Reference proteome</keyword>
<dbReference type="InterPro" id="IPR050708">
    <property type="entry name" value="T6SS_VgrG/RHS"/>
</dbReference>
<dbReference type="AlphaFoldDB" id="A0AB36JTJ7"/>
<name>A0AB36JTJ7_9STRE</name>
<gene>
    <name evidence="2" type="ORF">BVE84_02380</name>
    <name evidence="1" type="ORF">BVE86_01070</name>
</gene>
<sequence>MEIVHRDKKDKLISSYAYEYDDGNYITKETITQDGETLIQAYTYDSLGQVISMVVTDKEGKELSSLTYSYDLAGNKLTSTETIEGKEETTRFTYDDHNRLIKLENKDGTTSYTYDKNGNRISSQKNDEKLDYIYDTENRLLAVKDKAGLLFAALYDGDDNRVFTASRKEGKHSYQLFKREDKRKSPHTSPNGEAHSLFWYGFSQNVLQALATLPQTVGTIWHEIFDDVSTAYHKKVAKDRANEEGLVVNPPDLGKLPGEGEVTYASEVKEVLIPYTTREDSFHYYEERNYVNDVNRKHTEVLQTYDRELKARETYTYGQGRASYHNHGTGDTYQYLSTQSGSVTGLTKAGQAVASSKYQLYGATKSSTDETGNPYAYNGEARDSTGLDYLRARYYDSQVGTFLTEDSYQGELADPLSQNRYSYVQNNPVNYTDPSGHMWNPLQQLWNGAKKGYRKAQGALSGAWNVMKQAVSGAWNQFRDFVGNVTNQIGSGLRQLGQQVREGLHFLKEQATSAYHSLMGTVLQPFQTITNLWQQARINGLSTHDWGNSKTKEAENIDRNWTKALEETIRHFCEVATKATGGTVYASEVTFSSDQTSVAQDFKSNLQQQYGFDKETTDIMWKLYQNIKATEGKNADYVFNRLMGGMQYNDFKWNNTAGNLGEVKEVLNKYGVTGSKADKLVYNVRIQYSLASGNYGDVNFLKKKGLYNTFKSAAAKVYPNMDFDTLWNRNYAKYKDKTDFAHQSITTATHLYEKP</sequence>